<protein>
    <submittedName>
        <fullName evidence="1">Uncharacterized protein</fullName>
    </submittedName>
</protein>
<name>A0A9Q9UVK2_MOOP1</name>
<dbReference type="AlphaFoldDB" id="A0A9Q9UVK2"/>
<gene>
    <name evidence="1" type="ORF">BJP36_41775</name>
</gene>
<reference evidence="1" key="2">
    <citation type="submission" date="2022-10" db="EMBL/GenBank/DDBJ databases">
        <authorList>
            <person name="Ngo T.-E."/>
        </authorList>
    </citation>
    <scope>NUCLEOTIDE SEQUENCE</scope>
    <source>
        <strain evidence="1">JHB</strain>
    </source>
</reference>
<sequence>MLLWSRYAIAFCSAYADLVRWALVGIAHLIYRRSILFFQQQCPPYDSPD</sequence>
<proteinExistence type="predicted"/>
<accession>A0A9Q9UVK2</accession>
<dbReference type="Proteomes" id="UP000176944">
    <property type="component" value="Chromosome"/>
</dbReference>
<organism evidence="1">
    <name type="scientific">Moorena producens (strain JHB)</name>
    <dbReference type="NCBI Taxonomy" id="1454205"/>
    <lineage>
        <taxon>Bacteria</taxon>
        <taxon>Bacillati</taxon>
        <taxon>Cyanobacteriota</taxon>
        <taxon>Cyanophyceae</taxon>
        <taxon>Coleofasciculales</taxon>
        <taxon>Coleofasciculaceae</taxon>
        <taxon>Moorena</taxon>
    </lineage>
</organism>
<evidence type="ECO:0000313" key="1">
    <source>
        <dbReference type="EMBL" id="WAN68896.1"/>
    </source>
</evidence>
<reference evidence="1" key="1">
    <citation type="journal article" date="2017" name="Proc. Natl. Acad. Sci. U.S.A.">
        <title>Comparative genomics uncovers the prolific and distinctive metabolic potential of the cyanobacterial genus Moorea.</title>
        <authorList>
            <person name="Leao T."/>
            <person name="Castelao G."/>
            <person name="Korobeynikov A."/>
            <person name="Monroe E.A."/>
            <person name="Podell S."/>
            <person name="Glukhov E."/>
            <person name="Allen E.E."/>
            <person name="Gerwick W.H."/>
            <person name="Gerwick L."/>
        </authorList>
    </citation>
    <scope>NUCLEOTIDE SEQUENCE</scope>
    <source>
        <strain evidence="1">JHB</strain>
    </source>
</reference>
<dbReference type="EMBL" id="CP017708">
    <property type="protein sequence ID" value="WAN68896.1"/>
    <property type="molecule type" value="Genomic_DNA"/>
</dbReference>